<gene>
    <name evidence="1" type="ORF">B7722_05865</name>
</gene>
<dbReference type="Gene3D" id="3.40.50.300">
    <property type="entry name" value="P-loop containing nucleotide triphosphate hydrolases"/>
    <property type="match status" value="1"/>
</dbReference>
<protein>
    <submittedName>
        <fullName evidence="1">Topology modulation protein</fullName>
    </submittedName>
</protein>
<dbReference type="InterPro" id="IPR027417">
    <property type="entry name" value="P-loop_NTPase"/>
</dbReference>
<dbReference type="SUPFAM" id="SSF52540">
    <property type="entry name" value="P-loop containing nucleoside triphosphate hydrolases"/>
    <property type="match status" value="1"/>
</dbReference>
<comment type="caution">
    <text evidence="1">The sequence shown here is derived from an EMBL/GenBank/DDBJ whole genome shotgun (WGS) entry which is preliminary data.</text>
</comment>
<evidence type="ECO:0000313" key="2">
    <source>
        <dbReference type="Proteomes" id="UP000193768"/>
    </source>
</evidence>
<dbReference type="PANTHER" id="PTHR37816:SF3">
    <property type="entry name" value="MODULATES DNA TOPOLOGY"/>
    <property type="match status" value="1"/>
</dbReference>
<accession>A0A1X1GVS8</accession>
<proteinExistence type="predicted"/>
<organism evidence="1 2">
    <name type="scientific">Streptococcus oralis subsp. oralis</name>
    <dbReference type="NCBI Taxonomy" id="1891914"/>
    <lineage>
        <taxon>Bacteria</taxon>
        <taxon>Bacillati</taxon>
        <taxon>Bacillota</taxon>
        <taxon>Bacilli</taxon>
        <taxon>Lactobacillales</taxon>
        <taxon>Streptococcaceae</taxon>
        <taxon>Streptococcus</taxon>
    </lineage>
</organism>
<evidence type="ECO:0000313" key="1">
    <source>
        <dbReference type="EMBL" id="ORO50804.1"/>
    </source>
</evidence>
<dbReference type="AlphaFoldDB" id="A0A1X1GVS8"/>
<dbReference type="EMBL" id="NCUJ01000018">
    <property type="protein sequence ID" value="ORO50804.1"/>
    <property type="molecule type" value="Genomic_DNA"/>
</dbReference>
<dbReference type="PANTHER" id="PTHR37816">
    <property type="entry name" value="YALI0E33011P"/>
    <property type="match status" value="1"/>
</dbReference>
<name>A0A1X1GVS8_STROR</name>
<reference evidence="1 2" key="1">
    <citation type="journal article" date="2016" name="Eur. J. Clin. Microbiol. Infect. Dis.">
        <title>Whole genome sequencing as a tool for phylogenetic analysis of clinical strains of Mitis group streptococci.</title>
        <authorList>
            <person name="Rasmussen L.H."/>
            <person name="Dargis R."/>
            <person name="Hojholt K."/>
            <person name="Christensen J.J."/>
            <person name="Skovgaard O."/>
            <person name="Justesen U.S."/>
            <person name="Rosenvinge F.S."/>
            <person name="Moser C."/>
            <person name="Lukjancenko O."/>
            <person name="Rasmussen S."/>
            <person name="Nielsen X.C."/>
        </authorList>
    </citation>
    <scope>NUCLEOTIDE SEQUENCE [LARGE SCALE GENOMIC DNA]</scope>
    <source>
        <strain evidence="1 2">RH_8610_08</strain>
    </source>
</reference>
<dbReference type="NCBIfam" id="NF005576">
    <property type="entry name" value="PRK07261.1"/>
    <property type="match status" value="1"/>
</dbReference>
<dbReference type="RefSeq" id="WP_084943354.1">
    <property type="nucleotide sequence ID" value="NZ_NCUJ01000018.1"/>
</dbReference>
<dbReference type="Proteomes" id="UP000193768">
    <property type="component" value="Unassembled WGS sequence"/>
</dbReference>
<sequence length="184" mass="21922">MKIAIIGYSGAGKSTLAETLSNYYSIPKLHMDTLQFQPGWQDSDREWMLGKMKNFLTKHEAWVIDGNYSWCYYEERMQEADQIIFLNFSPWTCLLRAFKRYLTYRGKVRESMAAGCPERFDWDFIQWILWDGRTKNAKERYQRVQETYPEKVIVLKSQKEMDHFLENLVNNHNHPSNGWFAPGL</sequence>
<dbReference type="InterPro" id="IPR052922">
    <property type="entry name" value="Cytidylate_Kinase-2"/>
</dbReference>